<dbReference type="PANTHER" id="PTHR11839:SF18">
    <property type="entry name" value="NUDIX HYDROLASE DOMAIN-CONTAINING PROTEIN"/>
    <property type="match status" value="1"/>
</dbReference>
<organism evidence="4 5">
    <name type="scientific">Clostridium simiarum</name>
    <dbReference type="NCBI Taxonomy" id="2841506"/>
    <lineage>
        <taxon>Bacteria</taxon>
        <taxon>Bacillati</taxon>
        <taxon>Bacillota</taxon>
        <taxon>Clostridia</taxon>
        <taxon>Eubacteriales</taxon>
        <taxon>Clostridiaceae</taxon>
        <taxon>Clostridium</taxon>
    </lineage>
</organism>
<keyword evidence="2 4" id="KW-0378">Hydrolase</keyword>
<accession>A0ABS6EYL2</accession>
<feature type="domain" description="Nudix hydrolase" evidence="3">
    <location>
        <begin position="42"/>
        <end position="171"/>
    </location>
</feature>
<dbReference type="Gene3D" id="3.90.79.10">
    <property type="entry name" value="Nucleoside Triphosphate Pyrophosphohydrolase"/>
    <property type="match status" value="1"/>
</dbReference>
<evidence type="ECO:0000313" key="4">
    <source>
        <dbReference type="EMBL" id="MBU5590739.1"/>
    </source>
</evidence>
<sequence length="175" mass="20036">MVNVKLFEETLNEEKIYQGKFINLVKQKVKLPDGKESTREIVRHPGAVAILAFIDEDTIIMVEQFRKPLDRILLEIPAGKLEKGEDIEKCGRRELEEETGYIAKDFTYLGKIATTPGFTDEYIYFYKAEDLHKGKIGGDEDEFINVKKISLNKVKEMIKSGEIIDGKTLAVFMLM</sequence>
<dbReference type="PROSITE" id="PS51462">
    <property type="entry name" value="NUDIX"/>
    <property type="match status" value="1"/>
</dbReference>
<proteinExistence type="predicted"/>
<dbReference type="EMBL" id="JAHLQL010000001">
    <property type="protein sequence ID" value="MBU5590739.1"/>
    <property type="molecule type" value="Genomic_DNA"/>
</dbReference>
<dbReference type="PANTHER" id="PTHR11839">
    <property type="entry name" value="UDP/ADP-SUGAR PYROPHOSPHATASE"/>
    <property type="match status" value="1"/>
</dbReference>
<dbReference type="GO" id="GO:0016787">
    <property type="term" value="F:hydrolase activity"/>
    <property type="evidence" value="ECO:0007669"/>
    <property type="project" value="UniProtKB-KW"/>
</dbReference>
<evidence type="ECO:0000259" key="3">
    <source>
        <dbReference type="PROSITE" id="PS51462"/>
    </source>
</evidence>
<dbReference type="SUPFAM" id="SSF55811">
    <property type="entry name" value="Nudix"/>
    <property type="match status" value="1"/>
</dbReference>
<gene>
    <name evidence="4" type="ORF">KQI89_03100</name>
</gene>
<evidence type="ECO:0000256" key="1">
    <source>
        <dbReference type="ARBA" id="ARBA00001946"/>
    </source>
</evidence>
<protein>
    <submittedName>
        <fullName evidence="4">NUDIX hydrolase</fullName>
    </submittedName>
</protein>
<evidence type="ECO:0000256" key="2">
    <source>
        <dbReference type="ARBA" id="ARBA00022801"/>
    </source>
</evidence>
<evidence type="ECO:0000313" key="5">
    <source>
        <dbReference type="Proteomes" id="UP000736583"/>
    </source>
</evidence>
<comment type="caution">
    <text evidence="4">The sequence shown here is derived from an EMBL/GenBank/DDBJ whole genome shotgun (WGS) entry which is preliminary data.</text>
</comment>
<dbReference type="InterPro" id="IPR000086">
    <property type="entry name" value="NUDIX_hydrolase_dom"/>
</dbReference>
<comment type="cofactor">
    <cofactor evidence="1">
        <name>Mg(2+)</name>
        <dbReference type="ChEBI" id="CHEBI:18420"/>
    </cofactor>
</comment>
<reference evidence="4 5" key="1">
    <citation type="submission" date="2021-06" db="EMBL/GenBank/DDBJ databases">
        <authorList>
            <person name="Sun Q."/>
            <person name="Li D."/>
        </authorList>
    </citation>
    <scope>NUCLEOTIDE SEQUENCE [LARGE SCALE GENOMIC DNA]</scope>
    <source>
        <strain evidence="4 5">MSJ-4</strain>
    </source>
</reference>
<dbReference type="InterPro" id="IPR015797">
    <property type="entry name" value="NUDIX_hydrolase-like_dom_sf"/>
</dbReference>
<keyword evidence="5" id="KW-1185">Reference proteome</keyword>
<dbReference type="Proteomes" id="UP000736583">
    <property type="component" value="Unassembled WGS sequence"/>
</dbReference>
<dbReference type="CDD" id="cd03424">
    <property type="entry name" value="NUDIX_ADPRase_Nudt5_UGPPase_Nudt14"/>
    <property type="match status" value="1"/>
</dbReference>
<name>A0ABS6EYL2_9CLOT</name>
<dbReference type="Pfam" id="PF00293">
    <property type="entry name" value="NUDIX"/>
    <property type="match status" value="1"/>
</dbReference>